<reference evidence="2 3" key="1">
    <citation type="submission" date="2018-03" db="EMBL/GenBank/DDBJ databases">
        <authorList>
            <person name="Guldener U."/>
        </authorList>
    </citation>
    <scope>NUCLEOTIDE SEQUENCE [LARGE SCALE GENOMIC DNA]</scope>
    <source>
        <strain evidence="2 3">DAOM196992</strain>
    </source>
</reference>
<dbReference type="EMBL" id="OOIP01000005">
    <property type="protein sequence ID" value="SPO37035.1"/>
    <property type="molecule type" value="Genomic_DNA"/>
</dbReference>
<sequence length="949" mass="104415">MTSLGSLTLRDEWDGTSDGPLLATPSDSDQQTQELRDFAAQHLRPATEDLQDELGNLLSMSRLKLEYRQLAEKVVRTSFDSWRLVDFIKSELNPDFDKDPLRHTVQLLYRAIVVGPSYASPPRPPQGTGPAKHDFEGAFYGEGDKHLCHHIATVLRIYNESKHYGRIVPIVQSSGSGKSRTVDQVLRRHHFGMLLCFRERGNRDAFPARDDAAADLLVRDQAESNKPTTRFLNRVSALAWFEAFAHYMAEEIAAFCSNVSPAAADDASNVEDFYDHLNVGPPTSPTGTGGRALSDGAPRRRGLLEAISCRFRDNLDDLVEGGNKRSDTFERSACTQAFRSLQAAVLDAYSIGKPRPDGVFILALDEASSLGPMLGHIRRLWHAMGESTQANANRLVLLLLDTNSSIHYLVGGGAKLQSSRLQRKKYSLLPMLNKLPFDVALGALDPNAHDPQGKTWSALLEQLSLMGRPLLNNQHLRYNSDFDAGERGIGPYVGRVALWKVKGKLLSEGDEVWLPDLNSESATFLPSDIDVDKHMAALCQRLPLTFVGAQGSVDLNKFLQRQISSHLRTIAGLDPDTSFIITGTPSEPILSIAATDLFRQQIPESGDVVKVWRDALWAMRIGRTFYGLTAGADGEEVARTLFVVATDFAAVKKVQGPDCTDPDALEATELWRDGATLDPLPAWDWLVELFGGKLAQLQIDGMQRGAGGPVTRGKQPEPSFKAFAQSARISFTHFVKMPHTFDKVSKKQLAEWFVEHVAICGADNQPSWDLLIPIYVDEDWDGLNTVIDVSKMSYIVVQVKNRRSAVSQGQTSIVPPAVVHRGPSVAADSGANVNAGGHLVDDFEYISLFVQLKAAPRGHGAALSYSANVNVATWAHNLQVIGLDNGFAPILSKLGDQASADLRALLGIFTDEFEDALDWRARCKSLCDAQLSLYARSRQRPTGERFPFL</sequence>
<dbReference type="Proteomes" id="UP000323386">
    <property type="component" value="Unassembled WGS sequence"/>
</dbReference>
<protein>
    <submittedName>
        <fullName evidence="2">Uncharacterized protein</fullName>
    </submittedName>
</protein>
<dbReference type="AlphaFoldDB" id="A0A5C3EZ26"/>
<gene>
    <name evidence="2" type="ORF">PSFLO_02507</name>
</gene>
<proteinExistence type="predicted"/>
<name>A0A5C3EZ26_9BASI</name>
<organism evidence="2 3">
    <name type="scientific">Pseudozyma flocculosa</name>
    <dbReference type="NCBI Taxonomy" id="84751"/>
    <lineage>
        <taxon>Eukaryota</taxon>
        <taxon>Fungi</taxon>
        <taxon>Dikarya</taxon>
        <taxon>Basidiomycota</taxon>
        <taxon>Ustilaginomycotina</taxon>
        <taxon>Ustilaginomycetes</taxon>
        <taxon>Ustilaginales</taxon>
        <taxon>Ustilaginaceae</taxon>
        <taxon>Pseudozyma</taxon>
    </lineage>
</organism>
<evidence type="ECO:0000313" key="3">
    <source>
        <dbReference type="Proteomes" id="UP000323386"/>
    </source>
</evidence>
<dbReference type="PANTHER" id="PTHR33266:SF1">
    <property type="entry name" value="F-BOX DOMAIN-CONTAINING PROTEIN"/>
    <property type="match status" value="1"/>
</dbReference>
<dbReference type="PANTHER" id="PTHR33266">
    <property type="entry name" value="CHROMOSOME 15, WHOLE GENOME SHOTGUN SEQUENCE"/>
    <property type="match status" value="1"/>
</dbReference>
<dbReference type="OrthoDB" id="107110at2759"/>
<evidence type="ECO:0000256" key="1">
    <source>
        <dbReference type="SAM" id="MobiDB-lite"/>
    </source>
</evidence>
<evidence type="ECO:0000313" key="2">
    <source>
        <dbReference type="EMBL" id="SPO37035.1"/>
    </source>
</evidence>
<keyword evidence="3" id="KW-1185">Reference proteome</keyword>
<feature type="region of interest" description="Disordered" evidence="1">
    <location>
        <begin position="1"/>
        <end position="31"/>
    </location>
</feature>
<accession>A0A5C3EZ26</accession>